<comment type="catalytic activity">
    <reaction evidence="1">
        <text>ATP + protein L-histidine = ADP + protein N-phospho-L-histidine.</text>
        <dbReference type="EC" id="2.7.13.3"/>
    </reaction>
</comment>
<dbReference type="EMBL" id="LYDR01000144">
    <property type="protein sequence ID" value="ODA29147.1"/>
    <property type="molecule type" value="Genomic_DNA"/>
</dbReference>
<feature type="domain" description="HAMP" evidence="16">
    <location>
        <begin position="173"/>
        <end position="225"/>
    </location>
</feature>
<keyword evidence="10" id="KW-0902">Two-component regulatory system</keyword>
<dbReference type="InterPro" id="IPR003661">
    <property type="entry name" value="HisK_dim/P_dom"/>
</dbReference>
<dbReference type="SUPFAM" id="SSF55785">
    <property type="entry name" value="PYP-like sensor domain (PAS domain)"/>
    <property type="match status" value="1"/>
</dbReference>
<evidence type="ECO:0000256" key="12">
    <source>
        <dbReference type="SAM" id="Coils"/>
    </source>
</evidence>
<feature type="transmembrane region" description="Helical" evidence="13">
    <location>
        <begin position="6"/>
        <end position="29"/>
    </location>
</feature>
<dbReference type="CDD" id="cd00082">
    <property type="entry name" value="HisKA"/>
    <property type="match status" value="1"/>
</dbReference>
<keyword evidence="13" id="KW-1133">Transmembrane helix</keyword>
<dbReference type="InterPro" id="IPR003660">
    <property type="entry name" value="HAMP_dom"/>
</dbReference>
<gene>
    <name evidence="17" type="ORF">A6X21_10090</name>
</gene>
<evidence type="ECO:0000256" key="13">
    <source>
        <dbReference type="SAM" id="Phobius"/>
    </source>
</evidence>
<dbReference type="Pfam" id="PF00989">
    <property type="entry name" value="PAS"/>
    <property type="match status" value="1"/>
</dbReference>
<dbReference type="STRING" id="1841610.A6X21_10090"/>
<dbReference type="SMART" id="SM00091">
    <property type="entry name" value="PAS"/>
    <property type="match status" value="1"/>
</dbReference>
<dbReference type="Gene3D" id="3.30.565.10">
    <property type="entry name" value="Histidine kinase-like ATPase, C-terminal domain"/>
    <property type="match status" value="1"/>
</dbReference>
<evidence type="ECO:0000256" key="6">
    <source>
        <dbReference type="ARBA" id="ARBA00022679"/>
    </source>
</evidence>
<evidence type="ECO:0000256" key="10">
    <source>
        <dbReference type="ARBA" id="ARBA00023012"/>
    </source>
</evidence>
<dbReference type="Proteomes" id="UP000094828">
    <property type="component" value="Unassembled WGS sequence"/>
</dbReference>
<keyword evidence="4" id="KW-1003">Cell membrane</keyword>
<dbReference type="InterPro" id="IPR035965">
    <property type="entry name" value="PAS-like_dom_sf"/>
</dbReference>
<evidence type="ECO:0000313" key="17">
    <source>
        <dbReference type="EMBL" id="ODA29147.1"/>
    </source>
</evidence>
<dbReference type="InterPro" id="IPR036890">
    <property type="entry name" value="HATPase_C_sf"/>
</dbReference>
<dbReference type="Gene3D" id="1.10.287.130">
    <property type="match status" value="1"/>
</dbReference>
<dbReference type="Gene3D" id="6.10.340.10">
    <property type="match status" value="1"/>
</dbReference>
<keyword evidence="7" id="KW-0547">Nucleotide-binding</keyword>
<evidence type="ECO:0000256" key="9">
    <source>
        <dbReference type="ARBA" id="ARBA00022840"/>
    </source>
</evidence>
<dbReference type="Pfam" id="PF00672">
    <property type="entry name" value="HAMP"/>
    <property type="match status" value="1"/>
</dbReference>
<dbReference type="CDD" id="cd00130">
    <property type="entry name" value="PAS"/>
    <property type="match status" value="1"/>
</dbReference>
<dbReference type="SUPFAM" id="SSF55874">
    <property type="entry name" value="ATPase domain of HSP90 chaperone/DNA topoisomerase II/histidine kinase"/>
    <property type="match status" value="1"/>
</dbReference>
<evidence type="ECO:0000256" key="7">
    <source>
        <dbReference type="ARBA" id="ARBA00022741"/>
    </source>
</evidence>
<keyword evidence="12" id="KW-0175">Coiled coil</keyword>
<evidence type="ECO:0000313" key="18">
    <source>
        <dbReference type="Proteomes" id="UP000094828"/>
    </source>
</evidence>
<dbReference type="PANTHER" id="PTHR45453">
    <property type="entry name" value="PHOSPHATE REGULON SENSOR PROTEIN PHOR"/>
    <property type="match status" value="1"/>
</dbReference>
<dbReference type="InterPro" id="IPR004358">
    <property type="entry name" value="Sig_transdc_His_kin-like_C"/>
</dbReference>
<dbReference type="CDD" id="cd06225">
    <property type="entry name" value="HAMP"/>
    <property type="match status" value="1"/>
</dbReference>
<keyword evidence="18" id="KW-1185">Reference proteome</keyword>
<dbReference type="InterPro" id="IPR050351">
    <property type="entry name" value="BphY/WalK/GraS-like"/>
</dbReference>
<dbReference type="PROSITE" id="PS50109">
    <property type="entry name" value="HIS_KIN"/>
    <property type="match status" value="1"/>
</dbReference>
<dbReference type="GO" id="GO:0000155">
    <property type="term" value="F:phosphorelay sensor kinase activity"/>
    <property type="evidence" value="ECO:0007669"/>
    <property type="project" value="InterPro"/>
</dbReference>
<dbReference type="RefSeq" id="WP_068850482.1">
    <property type="nucleotide sequence ID" value="NZ_LYDR01000144.1"/>
</dbReference>
<dbReference type="Pfam" id="PF02518">
    <property type="entry name" value="HATPase_c"/>
    <property type="match status" value="1"/>
</dbReference>
<feature type="transmembrane region" description="Helical" evidence="13">
    <location>
        <begin position="153"/>
        <end position="172"/>
    </location>
</feature>
<dbReference type="Pfam" id="PF00512">
    <property type="entry name" value="HisKA"/>
    <property type="match status" value="1"/>
</dbReference>
<dbReference type="PRINTS" id="PR00344">
    <property type="entry name" value="BCTRLSENSOR"/>
</dbReference>
<keyword evidence="11 13" id="KW-0472">Membrane</keyword>
<dbReference type="InterPro" id="IPR000014">
    <property type="entry name" value="PAS"/>
</dbReference>
<organism evidence="17 18">
    <name type="scientific">Planctopirus hydrillae</name>
    <dbReference type="NCBI Taxonomy" id="1841610"/>
    <lineage>
        <taxon>Bacteria</taxon>
        <taxon>Pseudomonadati</taxon>
        <taxon>Planctomycetota</taxon>
        <taxon>Planctomycetia</taxon>
        <taxon>Planctomycetales</taxon>
        <taxon>Planctomycetaceae</taxon>
        <taxon>Planctopirus</taxon>
    </lineage>
</organism>
<keyword evidence="8" id="KW-0418">Kinase</keyword>
<evidence type="ECO:0000259" key="15">
    <source>
        <dbReference type="PROSITE" id="PS50112"/>
    </source>
</evidence>
<accession>A0A1C3E7B3</accession>
<dbReference type="EC" id="2.7.13.3" evidence="3"/>
<keyword evidence="13" id="KW-0812">Transmembrane</keyword>
<dbReference type="PANTHER" id="PTHR45453:SF1">
    <property type="entry name" value="PHOSPHATE REGULON SENSOR PROTEIN PHOR"/>
    <property type="match status" value="1"/>
</dbReference>
<proteinExistence type="predicted"/>
<dbReference type="InterPro" id="IPR013767">
    <property type="entry name" value="PAS_fold"/>
</dbReference>
<comment type="subcellular location">
    <subcellularLocation>
        <location evidence="2">Cell membrane</location>
    </subcellularLocation>
</comment>
<comment type="caution">
    <text evidence="17">The sequence shown here is derived from an EMBL/GenBank/DDBJ whole genome shotgun (WGS) entry which is preliminary data.</text>
</comment>
<evidence type="ECO:0000256" key="3">
    <source>
        <dbReference type="ARBA" id="ARBA00012438"/>
    </source>
</evidence>
<dbReference type="GO" id="GO:0006355">
    <property type="term" value="P:regulation of DNA-templated transcription"/>
    <property type="evidence" value="ECO:0007669"/>
    <property type="project" value="InterPro"/>
</dbReference>
<evidence type="ECO:0000259" key="14">
    <source>
        <dbReference type="PROSITE" id="PS50109"/>
    </source>
</evidence>
<dbReference type="FunFam" id="1.10.287.130:FF:000008">
    <property type="entry name" value="Two-component sensor histidine kinase"/>
    <property type="match status" value="1"/>
</dbReference>
<dbReference type="GO" id="GO:0004721">
    <property type="term" value="F:phosphoprotein phosphatase activity"/>
    <property type="evidence" value="ECO:0007669"/>
    <property type="project" value="TreeGrafter"/>
</dbReference>
<dbReference type="GO" id="GO:0016036">
    <property type="term" value="P:cellular response to phosphate starvation"/>
    <property type="evidence" value="ECO:0007669"/>
    <property type="project" value="TreeGrafter"/>
</dbReference>
<dbReference type="SUPFAM" id="SSF47384">
    <property type="entry name" value="Homodimeric domain of signal transducing histidine kinase"/>
    <property type="match status" value="1"/>
</dbReference>
<dbReference type="Gene3D" id="3.30.450.20">
    <property type="entry name" value="PAS domain"/>
    <property type="match status" value="1"/>
</dbReference>
<feature type="domain" description="Histidine kinase" evidence="14">
    <location>
        <begin position="358"/>
        <end position="576"/>
    </location>
</feature>
<sequence>MLTSQLFWRIFAIYAGLTLCTAFAFALTLTAGYRDLAYPQVEARQIDNAQILLPQLRKIPADDRWDFLRTINSTSETRFEVLTLDQARQKANAEPELADALAHRIGTSRRPNANALFQFYAIEFEAHGETLILRMTTPLDSVTENLSWISARLWATAFTLVLIGLIVTYVMVARIIQPLDRLTHAAEQMALGESPKGLNFDSQNEIGTLARMLRNMDRQLAQRFSELEKQSQELEEKHEQLATVLRSMIEGVIAVDRSEQILFANDTVFQLLDVQPQSFMRRPIWEAVRHPQVQKIVQAALSGQPSEKVEFDVARTQRTLAMVASPLPGEPATGAVLVLHDVTDLRRLENLRREFVSNVSHELKTPLTSISAYAETLLNGAMEDEETCRTFLQRIEEQAERLNKLIADLIALARLDSIEQAFELEPVNATYILQKSIDEHQGVAKSKQIELISVAPNEEMEVIADSDGFQTIIDNLLDNALNYTPSGGRVTVRWRLEGEWSRIDVEDTGVGIPREHQARIFERFYRVDKARSREVGGTGLGLSIVKHLCQVFGGSIRVTSQVGSGSQFTVLLKNGQNSNGQTWM</sequence>
<feature type="domain" description="PAS" evidence="15">
    <location>
        <begin position="237"/>
        <end position="301"/>
    </location>
</feature>
<dbReference type="GO" id="GO:0005524">
    <property type="term" value="F:ATP binding"/>
    <property type="evidence" value="ECO:0007669"/>
    <property type="project" value="UniProtKB-KW"/>
</dbReference>
<dbReference type="OrthoDB" id="9813151at2"/>
<dbReference type="SMART" id="SM00388">
    <property type="entry name" value="HisKA"/>
    <property type="match status" value="1"/>
</dbReference>
<dbReference type="CDD" id="cd00075">
    <property type="entry name" value="HATPase"/>
    <property type="match status" value="1"/>
</dbReference>
<dbReference type="SMART" id="SM00387">
    <property type="entry name" value="HATPase_c"/>
    <property type="match status" value="1"/>
</dbReference>
<evidence type="ECO:0000256" key="5">
    <source>
        <dbReference type="ARBA" id="ARBA00022553"/>
    </source>
</evidence>
<dbReference type="InterPro" id="IPR005467">
    <property type="entry name" value="His_kinase_dom"/>
</dbReference>
<feature type="coiled-coil region" evidence="12">
    <location>
        <begin position="217"/>
        <end position="247"/>
    </location>
</feature>
<evidence type="ECO:0000256" key="2">
    <source>
        <dbReference type="ARBA" id="ARBA00004236"/>
    </source>
</evidence>
<name>A0A1C3E7B3_9PLAN</name>
<keyword evidence="6" id="KW-0808">Transferase</keyword>
<reference evidence="17 18" key="1">
    <citation type="submission" date="2016-05" db="EMBL/GenBank/DDBJ databases">
        <title>Genomic and physiological characterization of Planctopirus sp. isolated from fresh water lake.</title>
        <authorList>
            <person name="Subhash Y."/>
            <person name="Ramana C."/>
        </authorList>
    </citation>
    <scope>NUCLEOTIDE SEQUENCE [LARGE SCALE GENOMIC DNA]</scope>
    <source>
        <strain evidence="17 18">JC280</strain>
    </source>
</reference>
<keyword evidence="9" id="KW-0067">ATP-binding</keyword>
<dbReference type="AlphaFoldDB" id="A0A1C3E7B3"/>
<evidence type="ECO:0000256" key="8">
    <source>
        <dbReference type="ARBA" id="ARBA00022777"/>
    </source>
</evidence>
<dbReference type="PROSITE" id="PS50885">
    <property type="entry name" value="HAMP"/>
    <property type="match status" value="1"/>
</dbReference>
<dbReference type="FunFam" id="3.30.565.10:FF:000049">
    <property type="entry name" value="Two-component sensor histidine kinase"/>
    <property type="match status" value="1"/>
</dbReference>
<keyword evidence="5" id="KW-0597">Phosphoprotein</keyword>
<protein>
    <recommendedName>
        <fullName evidence="3">histidine kinase</fullName>
        <ecNumber evidence="3">2.7.13.3</ecNumber>
    </recommendedName>
</protein>
<dbReference type="GO" id="GO:0005886">
    <property type="term" value="C:plasma membrane"/>
    <property type="evidence" value="ECO:0007669"/>
    <property type="project" value="UniProtKB-SubCell"/>
</dbReference>
<dbReference type="SUPFAM" id="SSF158472">
    <property type="entry name" value="HAMP domain-like"/>
    <property type="match status" value="1"/>
</dbReference>
<evidence type="ECO:0000256" key="4">
    <source>
        <dbReference type="ARBA" id="ARBA00022475"/>
    </source>
</evidence>
<dbReference type="PROSITE" id="PS50112">
    <property type="entry name" value="PAS"/>
    <property type="match status" value="1"/>
</dbReference>
<evidence type="ECO:0000259" key="16">
    <source>
        <dbReference type="PROSITE" id="PS50885"/>
    </source>
</evidence>
<evidence type="ECO:0000256" key="1">
    <source>
        <dbReference type="ARBA" id="ARBA00000085"/>
    </source>
</evidence>
<dbReference type="InterPro" id="IPR003594">
    <property type="entry name" value="HATPase_dom"/>
</dbReference>
<evidence type="ECO:0000256" key="11">
    <source>
        <dbReference type="ARBA" id="ARBA00023136"/>
    </source>
</evidence>
<dbReference type="InterPro" id="IPR036097">
    <property type="entry name" value="HisK_dim/P_sf"/>
</dbReference>